<organism evidence="5">
    <name type="scientific">hydrothermal vent metagenome</name>
    <dbReference type="NCBI Taxonomy" id="652676"/>
    <lineage>
        <taxon>unclassified sequences</taxon>
        <taxon>metagenomes</taxon>
        <taxon>ecological metagenomes</taxon>
    </lineage>
</organism>
<dbReference type="InterPro" id="IPR004089">
    <property type="entry name" value="MCPsignal_dom"/>
</dbReference>
<keyword evidence="3" id="KW-1133">Transmembrane helix</keyword>
<keyword evidence="3" id="KW-0472">Membrane</keyword>
<dbReference type="GO" id="GO:0016020">
    <property type="term" value="C:membrane"/>
    <property type="evidence" value="ECO:0007669"/>
    <property type="project" value="InterPro"/>
</dbReference>
<dbReference type="PROSITE" id="PS50111">
    <property type="entry name" value="CHEMOTAXIS_TRANSDUC_2"/>
    <property type="match status" value="1"/>
</dbReference>
<dbReference type="Pfam" id="PF00015">
    <property type="entry name" value="MCPsignal"/>
    <property type="match status" value="1"/>
</dbReference>
<evidence type="ECO:0000313" key="5">
    <source>
        <dbReference type="EMBL" id="SFV74767.1"/>
    </source>
</evidence>
<dbReference type="CDD" id="cd11386">
    <property type="entry name" value="MCP_signal"/>
    <property type="match status" value="1"/>
</dbReference>
<proteinExistence type="predicted"/>
<gene>
    <name evidence="5" type="ORF">MNB_SM-3-1483</name>
</gene>
<accession>A0A1W1D2V5</accession>
<feature type="domain" description="Methyl-accepting transducer" evidence="4">
    <location>
        <begin position="281"/>
        <end position="517"/>
    </location>
</feature>
<reference evidence="5" key="1">
    <citation type="submission" date="2016-10" db="EMBL/GenBank/DDBJ databases">
        <authorList>
            <person name="de Groot N.N."/>
        </authorList>
    </citation>
    <scope>NUCLEOTIDE SEQUENCE</scope>
</reference>
<keyword evidence="1" id="KW-0807">Transducer</keyword>
<evidence type="ECO:0000256" key="1">
    <source>
        <dbReference type="ARBA" id="ARBA00023224"/>
    </source>
</evidence>
<evidence type="ECO:0000259" key="4">
    <source>
        <dbReference type="PROSITE" id="PS50111"/>
    </source>
</evidence>
<dbReference type="SUPFAM" id="SSF58104">
    <property type="entry name" value="Methyl-accepting chemotaxis protein (MCP) signaling domain"/>
    <property type="match status" value="1"/>
</dbReference>
<evidence type="ECO:0000256" key="3">
    <source>
        <dbReference type="SAM" id="Phobius"/>
    </source>
</evidence>
<dbReference type="PANTHER" id="PTHR32089">
    <property type="entry name" value="METHYL-ACCEPTING CHEMOTAXIS PROTEIN MCPB"/>
    <property type="match status" value="1"/>
</dbReference>
<protein>
    <submittedName>
        <fullName evidence="5">Methyl-accepting chemotaxis protein</fullName>
    </submittedName>
</protein>
<dbReference type="EMBL" id="FPHP01000003">
    <property type="protein sequence ID" value="SFV74767.1"/>
    <property type="molecule type" value="Genomic_DNA"/>
</dbReference>
<feature type="coiled-coil region" evidence="2">
    <location>
        <begin position="310"/>
        <end position="344"/>
    </location>
</feature>
<dbReference type="Gene3D" id="1.10.287.950">
    <property type="entry name" value="Methyl-accepting chemotaxis protein"/>
    <property type="match status" value="1"/>
</dbReference>
<evidence type="ECO:0000256" key="2">
    <source>
        <dbReference type="SAM" id="Coils"/>
    </source>
</evidence>
<keyword evidence="3" id="KW-0812">Transmembrane</keyword>
<name>A0A1W1D2V5_9ZZZZ</name>
<dbReference type="Pfam" id="PF11845">
    <property type="entry name" value="Tll0287-like"/>
    <property type="match status" value="1"/>
</dbReference>
<sequence>MFQLLKFLRRYKISTAFSLLIFITIVSVTTAAYSKLYDENKIQYKKNLKSQAESILNFADVLLESRNEKFFSGESNEIPQVIQNDIFYKFTQISKGEVFFKQASKHPMLERNRAVKYEETLIDYFNKNKHQKQKELFVKDNNKKDFYLVARPIVAEKRCKMCHTTWTPGDVIAIEDVKIDLKNYHKTLNNNLFLIILNWFLNIFLVLLVIQLFFHFEISQRVKHILHAIFKIENGDFTKDEALEAELTKNGSTQNEFDRIIRHLAKTSNTLQPVIYNVVTKSKDITFNASYSLVKVNQNAKMVEKQHQIIKEAINSIDTVSQNNQELISNMDELKTESNNATKSIESGKNILESNMQSIEKVNQSIQTTVDSINNLKQLSQEITKIISTISDIADKTNLLALNAAIEAARAGEHGRGFAVVAEEVRKLAEQSRQNTVEITEVISSIEQSINDSTQDIQMTQNTFSELNETSLLLENNFDEIDHTLHATIQSINNFQEMFNQQLSQLSRVNDGLQLMNQHSDSTIKTSQVLTDSISEIMNESSHLKTLSDSFQAVLNARRVERTLISPPIEAYIKFNNTTTKAYLFDFNEKGIAFYFLENSMQSSVIDGHVIVLKVHDERYKSIENNTYKVTYALDKGLGRLLCGAKKI</sequence>
<dbReference type="InterPro" id="IPR021796">
    <property type="entry name" value="Tll0287-like_dom"/>
</dbReference>
<dbReference type="AlphaFoldDB" id="A0A1W1D2V5"/>
<dbReference type="Gene3D" id="3.30.450.290">
    <property type="match status" value="1"/>
</dbReference>
<dbReference type="SMART" id="SM00283">
    <property type="entry name" value="MA"/>
    <property type="match status" value="1"/>
</dbReference>
<dbReference type="GO" id="GO:0007165">
    <property type="term" value="P:signal transduction"/>
    <property type="evidence" value="ECO:0007669"/>
    <property type="project" value="UniProtKB-KW"/>
</dbReference>
<feature type="transmembrane region" description="Helical" evidence="3">
    <location>
        <begin position="192"/>
        <end position="214"/>
    </location>
</feature>
<dbReference type="PANTHER" id="PTHR32089:SF112">
    <property type="entry name" value="LYSOZYME-LIKE PROTEIN-RELATED"/>
    <property type="match status" value="1"/>
</dbReference>
<keyword evidence="2" id="KW-0175">Coiled coil</keyword>